<protein>
    <submittedName>
        <fullName evidence="1">BnaA08g03550D protein</fullName>
    </submittedName>
</protein>
<dbReference type="EMBL" id="LK032508">
    <property type="protein sequence ID" value="CDY41860.1"/>
    <property type="molecule type" value="Genomic_DNA"/>
</dbReference>
<name>A0A078HTF6_BRANA</name>
<organism evidence="1 2">
    <name type="scientific">Brassica napus</name>
    <name type="common">Rape</name>
    <dbReference type="NCBI Taxonomy" id="3708"/>
    <lineage>
        <taxon>Eukaryota</taxon>
        <taxon>Viridiplantae</taxon>
        <taxon>Streptophyta</taxon>
        <taxon>Embryophyta</taxon>
        <taxon>Tracheophyta</taxon>
        <taxon>Spermatophyta</taxon>
        <taxon>Magnoliopsida</taxon>
        <taxon>eudicotyledons</taxon>
        <taxon>Gunneridae</taxon>
        <taxon>Pentapetalae</taxon>
        <taxon>rosids</taxon>
        <taxon>malvids</taxon>
        <taxon>Brassicales</taxon>
        <taxon>Brassicaceae</taxon>
        <taxon>Brassiceae</taxon>
        <taxon>Brassica</taxon>
    </lineage>
</organism>
<dbReference type="Proteomes" id="UP000028999">
    <property type="component" value="Unassembled WGS sequence"/>
</dbReference>
<dbReference type="Gramene" id="CDY41860">
    <property type="protein sequence ID" value="CDY41860"/>
    <property type="gene ID" value="GSBRNA2T00073797001"/>
</dbReference>
<dbReference type="PaxDb" id="3708-A0A078HTF6"/>
<sequence length="51" mass="6174">MMEEFYYSKLYKSKSSKLKHHVCLITYLSLCMNFLKHPFSRHPGVLVFYDI</sequence>
<evidence type="ECO:0000313" key="2">
    <source>
        <dbReference type="Proteomes" id="UP000028999"/>
    </source>
</evidence>
<accession>A0A078HTF6</accession>
<evidence type="ECO:0000313" key="1">
    <source>
        <dbReference type="EMBL" id="CDY41860.1"/>
    </source>
</evidence>
<proteinExistence type="predicted"/>
<keyword evidence="2" id="KW-1185">Reference proteome</keyword>
<dbReference type="AlphaFoldDB" id="A0A078HTF6"/>
<gene>
    <name evidence="1" type="primary">BnaA08g03550D</name>
    <name evidence="1" type="ORF">GSBRNA2T00073797001</name>
</gene>
<reference evidence="1 2" key="1">
    <citation type="journal article" date="2014" name="Science">
        <title>Plant genetics. Early allopolyploid evolution in the post-Neolithic Brassica napus oilseed genome.</title>
        <authorList>
            <person name="Chalhoub B."/>
            <person name="Denoeud F."/>
            <person name="Liu S."/>
            <person name="Parkin I.A."/>
            <person name="Tang H."/>
            <person name="Wang X."/>
            <person name="Chiquet J."/>
            <person name="Belcram H."/>
            <person name="Tong C."/>
            <person name="Samans B."/>
            <person name="Correa M."/>
            <person name="Da Silva C."/>
            <person name="Just J."/>
            <person name="Falentin C."/>
            <person name="Koh C.S."/>
            <person name="Le Clainche I."/>
            <person name="Bernard M."/>
            <person name="Bento P."/>
            <person name="Noel B."/>
            <person name="Labadie K."/>
            <person name="Alberti A."/>
            <person name="Charles M."/>
            <person name="Arnaud D."/>
            <person name="Guo H."/>
            <person name="Daviaud C."/>
            <person name="Alamery S."/>
            <person name="Jabbari K."/>
            <person name="Zhao M."/>
            <person name="Edger P.P."/>
            <person name="Chelaifa H."/>
            <person name="Tack D."/>
            <person name="Lassalle G."/>
            <person name="Mestiri I."/>
            <person name="Schnel N."/>
            <person name="Le Paslier M.C."/>
            <person name="Fan G."/>
            <person name="Renault V."/>
            <person name="Bayer P.E."/>
            <person name="Golicz A.A."/>
            <person name="Manoli S."/>
            <person name="Lee T.H."/>
            <person name="Thi V.H."/>
            <person name="Chalabi S."/>
            <person name="Hu Q."/>
            <person name="Fan C."/>
            <person name="Tollenaere R."/>
            <person name="Lu Y."/>
            <person name="Battail C."/>
            <person name="Shen J."/>
            <person name="Sidebottom C.H."/>
            <person name="Wang X."/>
            <person name="Canaguier A."/>
            <person name="Chauveau A."/>
            <person name="Berard A."/>
            <person name="Deniot G."/>
            <person name="Guan M."/>
            <person name="Liu Z."/>
            <person name="Sun F."/>
            <person name="Lim Y.P."/>
            <person name="Lyons E."/>
            <person name="Town C.D."/>
            <person name="Bancroft I."/>
            <person name="Wang X."/>
            <person name="Meng J."/>
            <person name="Ma J."/>
            <person name="Pires J.C."/>
            <person name="King G.J."/>
            <person name="Brunel D."/>
            <person name="Delourme R."/>
            <person name="Renard M."/>
            <person name="Aury J.M."/>
            <person name="Adams K.L."/>
            <person name="Batley J."/>
            <person name="Snowdon R.J."/>
            <person name="Tost J."/>
            <person name="Edwards D."/>
            <person name="Zhou Y."/>
            <person name="Hua W."/>
            <person name="Sharpe A.G."/>
            <person name="Paterson A.H."/>
            <person name="Guan C."/>
            <person name="Wincker P."/>
        </authorList>
    </citation>
    <scope>NUCLEOTIDE SEQUENCE [LARGE SCALE GENOMIC DNA]</scope>
    <source>
        <strain evidence="2">cv. Darmor-bzh</strain>
    </source>
</reference>